<sequence>MRSHVTDLFKIDLPNAFEIFDSSKVGIWANNKTIKYKNQWPIISVAVLKLSDLFSSNYLGSTWQEKFQDSCLSVHFKSEKICGKNKKINDLDAFLIKAHTDAVFRETHFNINYFFAGILLDDDYYIEFKVVHEKNEDGQLQEWVMQTFESLKILGDKAHRQKIWEEHLLEIKKEEEEYQEKLKVVTATSIKPEQKIYDITIPADGKEYITVGNFKFQFIKEDCKAIIAKMSKELVVTISAKTKEFKKAIADEVLDDYPGDGRIEIVIPAKGIHKNGLPDGQLLFNEGKTNAPLFLHSRLKGFNYRLDFNGTVIFKKGWLLMAGEMTKSYHNKSFPIQLAKKMEVESLNWSNYQFISLKETETASPNDVCFLNLENPNFVSFPKNILAFKNLESLSISQRSNNWQNQKLPLKEVPKEISKLTKLKTLHFSGTSIQELPKAIGKLTNLEQLSLGNNLLFALPNGVWQLPKLKNFWVSNNKITNIPNEIKMPELQNISLDGNLLKTLPKSLAKQSKLGKINLNKNPLESLPSVYNTIKVIELSIEDKKRLLDYDYKGADGKGLVSWDNTIFYAKNDKELVSEIEKVIVENKLEKHKKALLSVVKKSVSFTHEVEEDYANLGNHRFGGMPDLPEEVPYPRFGDNWRENKTNYIYEFIGQINCSQITHLQDYLPRKGILFFFLETLHTIYGGDSSPGKIIYIEDESTLKSGKRFKFSEEDYYEMVEDSYQGYKVNVKKINSAPSFYASYVNTHLFKGEDAKKLQEDEHFLEDLYDLFEEPLQGKNKYNYAVNAHAFTQHEAPELQASLNKKGNPEDWITLLTVTSAGDMQWGDAGDLFFVIHKSDLEKCNFSNVFITMESS</sequence>
<evidence type="ECO:0000259" key="3">
    <source>
        <dbReference type="Pfam" id="PF23598"/>
    </source>
</evidence>
<dbReference type="InterPro" id="IPR015315">
    <property type="entry name" value="DUF1963"/>
</dbReference>
<comment type="caution">
    <text evidence="4">The sequence shown here is derived from an EMBL/GenBank/DDBJ whole genome shotgun (WGS) entry which is preliminary data.</text>
</comment>
<dbReference type="GO" id="GO:0005737">
    <property type="term" value="C:cytoplasm"/>
    <property type="evidence" value="ECO:0007669"/>
    <property type="project" value="TreeGrafter"/>
</dbReference>
<dbReference type="Gene3D" id="2.30.320.10">
    <property type="entry name" value="YwqG-like"/>
    <property type="match status" value="1"/>
</dbReference>
<dbReference type="InterPro" id="IPR035948">
    <property type="entry name" value="YwqG-like_sf"/>
</dbReference>
<dbReference type="InterPro" id="IPR001611">
    <property type="entry name" value="Leu-rich_rpt"/>
</dbReference>
<gene>
    <name evidence="4" type="ORF">CLV91_0115</name>
</gene>
<dbReference type="Proteomes" id="UP000269412">
    <property type="component" value="Unassembled WGS sequence"/>
</dbReference>
<evidence type="ECO:0000313" key="5">
    <source>
        <dbReference type="Proteomes" id="UP000269412"/>
    </source>
</evidence>
<feature type="domain" description="Disease resistance R13L4/SHOC-2-like LRR" evidence="3">
    <location>
        <begin position="412"/>
        <end position="514"/>
    </location>
</feature>
<evidence type="ECO:0000256" key="1">
    <source>
        <dbReference type="ARBA" id="ARBA00022614"/>
    </source>
</evidence>
<protein>
    <submittedName>
        <fullName evidence="4">Uncharacterized protein DUF1963</fullName>
    </submittedName>
</protein>
<keyword evidence="2" id="KW-0677">Repeat</keyword>
<dbReference type="InterPro" id="IPR050216">
    <property type="entry name" value="LRR_domain-containing"/>
</dbReference>
<dbReference type="Gene3D" id="3.80.10.10">
    <property type="entry name" value="Ribonuclease Inhibitor"/>
    <property type="match status" value="1"/>
</dbReference>
<dbReference type="PANTHER" id="PTHR48051">
    <property type="match status" value="1"/>
</dbReference>
<dbReference type="InterPro" id="IPR032675">
    <property type="entry name" value="LRR_dom_sf"/>
</dbReference>
<keyword evidence="5" id="KW-1185">Reference proteome</keyword>
<dbReference type="OrthoDB" id="8856529at2"/>
<name>A0A495EB47_9FLAO</name>
<reference evidence="4 5" key="1">
    <citation type="submission" date="2018-10" db="EMBL/GenBank/DDBJ databases">
        <title>Genomic Encyclopedia of Archaeal and Bacterial Type Strains, Phase II (KMG-II): from individual species to whole genera.</title>
        <authorList>
            <person name="Goeker M."/>
        </authorList>
    </citation>
    <scope>NUCLEOTIDE SEQUENCE [LARGE SCALE GENOMIC DNA]</scope>
    <source>
        <strain evidence="4 5">DSM 25230</strain>
    </source>
</reference>
<proteinExistence type="predicted"/>
<accession>A0A495EB47</accession>
<dbReference type="SUPFAM" id="SSF52058">
    <property type="entry name" value="L domain-like"/>
    <property type="match status" value="1"/>
</dbReference>
<dbReference type="Pfam" id="PF09234">
    <property type="entry name" value="DUF1963"/>
    <property type="match status" value="1"/>
</dbReference>
<evidence type="ECO:0000313" key="4">
    <source>
        <dbReference type="EMBL" id="RKR14046.1"/>
    </source>
</evidence>
<dbReference type="PROSITE" id="PS51450">
    <property type="entry name" value="LRR"/>
    <property type="match status" value="1"/>
</dbReference>
<evidence type="ECO:0000256" key="2">
    <source>
        <dbReference type="ARBA" id="ARBA00022737"/>
    </source>
</evidence>
<dbReference type="InterPro" id="IPR055414">
    <property type="entry name" value="LRR_R13L4/SHOC2-like"/>
</dbReference>
<dbReference type="RefSeq" id="WP_121062923.1">
    <property type="nucleotide sequence ID" value="NZ_RBIQ01000007.1"/>
</dbReference>
<organism evidence="4 5">
    <name type="scientific">Maribacter vaceletii</name>
    <dbReference type="NCBI Taxonomy" id="1206816"/>
    <lineage>
        <taxon>Bacteria</taxon>
        <taxon>Pseudomonadati</taxon>
        <taxon>Bacteroidota</taxon>
        <taxon>Flavobacteriia</taxon>
        <taxon>Flavobacteriales</taxon>
        <taxon>Flavobacteriaceae</taxon>
        <taxon>Maribacter</taxon>
    </lineage>
</organism>
<dbReference type="EMBL" id="RBIQ01000007">
    <property type="protein sequence ID" value="RKR14046.1"/>
    <property type="molecule type" value="Genomic_DNA"/>
</dbReference>
<dbReference type="InterPro" id="IPR003591">
    <property type="entry name" value="Leu-rich_rpt_typical-subtyp"/>
</dbReference>
<dbReference type="PANTHER" id="PTHR48051:SF1">
    <property type="entry name" value="RAS SUPPRESSOR PROTEIN 1"/>
    <property type="match status" value="1"/>
</dbReference>
<dbReference type="SMART" id="SM00369">
    <property type="entry name" value="LRR_TYP"/>
    <property type="match status" value="3"/>
</dbReference>
<dbReference type="Pfam" id="PF23598">
    <property type="entry name" value="LRR_14"/>
    <property type="match status" value="1"/>
</dbReference>
<dbReference type="SUPFAM" id="SSF103032">
    <property type="entry name" value="Hypothetical protein YwqG"/>
    <property type="match status" value="1"/>
</dbReference>
<dbReference type="AlphaFoldDB" id="A0A495EB47"/>
<keyword evidence="1" id="KW-0433">Leucine-rich repeat</keyword>